<dbReference type="PANTHER" id="PTHR11846">
    <property type="entry name" value="ADENYLOSUCCINATE SYNTHETASE"/>
    <property type="match status" value="1"/>
</dbReference>
<dbReference type="CDD" id="cd03108">
    <property type="entry name" value="AdSS"/>
    <property type="match status" value="1"/>
</dbReference>
<dbReference type="FunFam" id="3.90.170.10:FF:000001">
    <property type="entry name" value="Adenylosuccinate synthetase"/>
    <property type="match status" value="1"/>
</dbReference>
<feature type="binding site" evidence="9">
    <location>
        <position position="310"/>
    </location>
    <ligand>
        <name>IMP</name>
        <dbReference type="ChEBI" id="CHEBI:58053"/>
    </ligand>
</feature>
<comment type="function">
    <text evidence="9">Plays an important role in the de novo pathway and in the salvage pathway of purine nucleotide biosynthesis. Catalyzes the first commited step in the biosynthesis of AMP from IMP.</text>
</comment>
<dbReference type="Proteomes" id="UP000314983">
    <property type="component" value="Chromosome 11"/>
</dbReference>
<protein>
    <recommendedName>
        <fullName evidence="9 11">Adenylosuccinate synthetase</fullName>
        <shortName evidence="9">AMPSase</shortName>
        <shortName evidence="9">AdSS</shortName>
        <ecNumber evidence="9 11">6.3.4.4</ecNumber>
    </recommendedName>
    <alternativeName>
        <fullName evidence="9">IMP--aspartate ligase</fullName>
    </alternativeName>
</protein>
<evidence type="ECO:0000313" key="12">
    <source>
        <dbReference type="Ensembl" id="ENSEEEP00000056657.1"/>
    </source>
</evidence>
<dbReference type="InterPro" id="IPR042110">
    <property type="entry name" value="Adenylosuccinate_synth_dom2"/>
</dbReference>
<feature type="binding site" evidence="9">
    <location>
        <position position="231"/>
    </location>
    <ligand>
        <name>IMP</name>
        <dbReference type="ChEBI" id="CHEBI:58053"/>
    </ligand>
</feature>
<dbReference type="NCBIfam" id="NF002223">
    <property type="entry name" value="PRK01117.1"/>
    <property type="match status" value="1"/>
</dbReference>
<feature type="binding site" evidence="9">
    <location>
        <begin position="306"/>
        <end position="312"/>
    </location>
    <ligand>
        <name>substrate</name>
    </ligand>
</feature>
<feature type="active site" evidence="10">
    <location>
        <position position="149"/>
    </location>
</feature>
<dbReference type="Pfam" id="PF00709">
    <property type="entry name" value="Adenylsucc_synt"/>
    <property type="match status" value="1"/>
</dbReference>
<comment type="similarity">
    <text evidence="9 11">Belongs to the adenylosuccinate synthetase family.</text>
</comment>
<reference evidence="12" key="3">
    <citation type="submission" date="2025-09" db="UniProtKB">
        <authorList>
            <consortium name="Ensembl"/>
        </authorList>
    </citation>
    <scope>IDENTIFICATION</scope>
</reference>
<evidence type="ECO:0000256" key="1">
    <source>
        <dbReference type="ARBA" id="ARBA00011738"/>
    </source>
</evidence>
<keyword evidence="7 9" id="KW-0342">GTP-binding</keyword>
<keyword evidence="6 9" id="KW-0460">Magnesium</keyword>
<evidence type="ECO:0000256" key="6">
    <source>
        <dbReference type="ARBA" id="ARBA00022842"/>
    </source>
</evidence>
<feature type="binding site" evidence="9">
    <location>
        <position position="60"/>
    </location>
    <ligand>
        <name>Mg(2+)</name>
        <dbReference type="ChEBI" id="CHEBI:18420"/>
    </ligand>
</feature>
<dbReference type="GeneTree" id="ENSGT00390000015553"/>
<dbReference type="GO" id="GO:0044208">
    <property type="term" value="P:'de novo' AMP biosynthetic process"/>
    <property type="evidence" value="ECO:0007669"/>
    <property type="project" value="UniProtKB-UniRule"/>
</dbReference>
<evidence type="ECO:0000256" key="7">
    <source>
        <dbReference type="ARBA" id="ARBA00023134"/>
    </source>
</evidence>
<dbReference type="InterPro" id="IPR001114">
    <property type="entry name" value="Adenylosuccinate_synthetase"/>
</dbReference>
<dbReference type="FunFam" id="1.10.300.10:FF:000002">
    <property type="entry name" value="Adenylosuccinate synthetase, chloroplastic"/>
    <property type="match status" value="1"/>
</dbReference>
<organism evidence="12 13">
    <name type="scientific">Electrophorus electricus</name>
    <name type="common">Electric eel</name>
    <name type="synonym">Gymnotus electricus</name>
    <dbReference type="NCBI Taxonomy" id="8005"/>
    <lineage>
        <taxon>Eukaryota</taxon>
        <taxon>Metazoa</taxon>
        <taxon>Chordata</taxon>
        <taxon>Craniata</taxon>
        <taxon>Vertebrata</taxon>
        <taxon>Euteleostomi</taxon>
        <taxon>Actinopterygii</taxon>
        <taxon>Neopterygii</taxon>
        <taxon>Teleostei</taxon>
        <taxon>Ostariophysi</taxon>
        <taxon>Gymnotiformes</taxon>
        <taxon>Gymnotoidei</taxon>
        <taxon>Gymnotidae</taxon>
        <taxon>Electrophorus</taxon>
    </lineage>
</organism>
<reference evidence="12" key="2">
    <citation type="submission" date="2025-08" db="UniProtKB">
        <authorList>
            <consortium name="Ensembl"/>
        </authorList>
    </citation>
    <scope>IDENTIFICATION</scope>
</reference>
<evidence type="ECO:0000256" key="8">
    <source>
        <dbReference type="ARBA" id="ARBA00050432"/>
    </source>
</evidence>
<feature type="binding site" evidence="9">
    <location>
        <position position="312"/>
    </location>
    <ligand>
        <name>GTP</name>
        <dbReference type="ChEBI" id="CHEBI:37565"/>
    </ligand>
</feature>
<keyword evidence="5 9" id="KW-0658">Purine biosynthesis</keyword>
<comment type="catalytic activity">
    <reaction evidence="8 9 11">
        <text>IMP + L-aspartate + GTP = N(6)-(1,2-dicarboxyethyl)-AMP + GDP + phosphate + 2 H(+)</text>
        <dbReference type="Rhea" id="RHEA:15753"/>
        <dbReference type="ChEBI" id="CHEBI:15378"/>
        <dbReference type="ChEBI" id="CHEBI:29991"/>
        <dbReference type="ChEBI" id="CHEBI:37565"/>
        <dbReference type="ChEBI" id="CHEBI:43474"/>
        <dbReference type="ChEBI" id="CHEBI:57567"/>
        <dbReference type="ChEBI" id="CHEBI:58053"/>
        <dbReference type="ChEBI" id="CHEBI:58189"/>
        <dbReference type="EC" id="6.3.4.4"/>
    </reaction>
</comment>
<comment type="subcellular location">
    <subcellularLocation>
        <location evidence="9">Cytoplasm</location>
    </subcellularLocation>
</comment>
<comment type="function">
    <text evidence="11">Plays an important role in the de novo pathway of purine nucleotide biosynthesis.</text>
</comment>
<evidence type="ECO:0000256" key="4">
    <source>
        <dbReference type="ARBA" id="ARBA00022741"/>
    </source>
</evidence>
<feature type="binding site" evidence="9">
    <location>
        <position position="152"/>
    </location>
    <ligand>
        <name>IMP</name>
        <dbReference type="ChEBI" id="CHEBI:58053"/>
        <note>ligand shared between dimeric partners</note>
    </ligand>
</feature>
<comment type="cofactor">
    <cofactor evidence="9">
        <name>Mg(2+)</name>
        <dbReference type="ChEBI" id="CHEBI:18420"/>
    </cofactor>
    <text evidence="9">Binds 1 Mg(2+) ion per subunit.</text>
</comment>
<dbReference type="GO" id="GO:0046040">
    <property type="term" value="P:IMP metabolic process"/>
    <property type="evidence" value="ECO:0007669"/>
    <property type="project" value="TreeGrafter"/>
</dbReference>
<dbReference type="GO" id="GO:0005737">
    <property type="term" value="C:cytoplasm"/>
    <property type="evidence" value="ECO:0007669"/>
    <property type="project" value="UniProtKB-SubCell"/>
</dbReference>
<dbReference type="PANTHER" id="PTHR11846:SF13">
    <property type="entry name" value="ADENYLOSUCCINATE SYNTHETASE ISOZYME 2"/>
    <property type="match status" value="1"/>
</dbReference>
<keyword evidence="2 9" id="KW-0436">Ligase</keyword>
<dbReference type="HAMAP" id="MF_00011">
    <property type="entry name" value="Adenylosucc_synth"/>
    <property type="match status" value="1"/>
</dbReference>
<sequence>HPHKSHGGNRTAHVTSPSVGNKVTVVLGAQWGDEGKGKVVDLLAQDADIVCRCQGGNNAGHTVVVDSVEYDFHLLPSGIINPKVTAFIGNGVVIHLPGLFEEAEKNVRKGKVFDFHQAVDGVQEQERQQQAGKNLGTTKKGIGPVYSAKAARSGLRICDLLSDFQQFSERYKNLAWQYKSMYPSLEIDIDGELEKLKAYVERIKPMVRDGVFFMYEALHGSPKKILVEGANAALLDIDFGTYPFVTSSNCTVGGVCTGLGMPPHNVGEVYGVVKAYTTRVGIGAFPSEQSNEIGELLQTRGKEVGVTTGRKRRCGWLDLVLVRYAHMINGFTAIALTKLDILDIFPEIKIGVAYKVDNESIPHFPANQEVLHRVEVQYVILPGWNSDTSAARTFEELPENAQKYVRFIEEHLGVPVKWIGVGKSRESMIQLF</sequence>
<feature type="active site" description="Proton donor" evidence="9">
    <location>
        <position position="61"/>
    </location>
</feature>
<dbReference type="InterPro" id="IPR042111">
    <property type="entry name" value="Adenylosuccinate_synth_dom3"/>
</dbReference>
<dbReference type="Gene3D" id="3.40.440.10">
    <property type="entry name" value="Adenylosuccinate Synthetase, subunit A, domain 1"/>
    <property type="match status" value="1"/>
</dbReference>
<keyword evidence="4 9" id="KW-0547">Nucleotide-binding</keyword>
<reference evidence="12 13" key="1">
    <citation type="submission" date="2020-05" db="EMBL/GenBank/DDBJ databases">
        <title>Electrophorus electricus (electric eel) genome, fEleEle1, primary haplotype.</title>
        <authorList>
            <person name="Myers G."/>
            <person name="Meyer A."/>
            <person name="Fedrigo O."/>
            <person name="Formenti G."/>
            <person name="Rhie A."/>
            <person name="Tracey A."/>
            <person name="Sims Y."/>
            <person name="Jarvis E.D."/>
        </authorList>
    </citation>
    <scope>NUCLEOTIDE SEQUENCE [LARGE SCALE GENOMIC DNA]</scope>
</reference>
<feature type="binding site" evidence="9">
    <location>
        <begin position="32"/>
        <end position="38"/>
    </location>
    <ligand>
        <name>GTP</name>
        <dbReference type="ChEBI" id="CHEBI:37565"/>
    </ligand>
</feature>
<feature type="binding site" evidence="9">
    <location>
        <position position="138"/>
    </location>
    <ligand>
        <name>IMP</name>
        <dbReference type="ChEBI" id="CHEBI:58053"/>
    </ligand>
</feature>
<feature type="binding site" evidence="9">
    <location>
        <position position="246"/>
    </location>
    <ligand>
        <name>IMP</name>
        <dbReference type="ChEBI" id="CHEBI:58053"/>
    </ligand>
</feature>
<keyword evidence="3 9" id="KW-0479">Metal-binding</keyword>
<keyword evidence="9" id="KW-0963">Cytoplasm</keyword>
<dbReference type="EC" id="6.3.4.4" evidence="9 11"/>
<evidence type="ECO:0000256" key="5">
    <source>
        <dbReference type="ARBA" id="ARBA00022755"/>
    </source>
</evidence>
<comment type="subunit">
    <text evidence="1 9">Homodimer.</text>
</comment>
<dbReference type="Gene3D" id="1.10.300.10">
    <property type="entry name" value="Adenylosuccinate Synthetase, subunit A, domain 2"/>
    <property type="match status" value="1"/>
</dbReference>
<proteinExistence type="inferred from homology"/>
<dbReference type="InterPro" id="IPR033128">
    <property type="entry name" value="Adenylosuccin_syn_Lys_AS"/>
</dbReference>
<feature type="binding site" evidence="9">
    <location>
        <begin position="58"/>
        <end position="61"/>
    </location>
    <ligand>
        <name>IMP</name>
        <dbReference type="ChEBI" id="CHEBI:58053"/>
    </ligand>
</feature>
<gene>
    <name evidence="12" type="primary">ADSS2</name>
</gene>
<evidence type="ECO:0000256" key="10">
    <source>
        <dbReference type="PROSITE-ProRule" id="PRU10134"/>
    </source>
</evidence>
<keyword evidence="13" id="KW-1185">Reference proteome</keyword>
<accession>A0AAY5EJY7</accession>
<dbReference type="GO" id="GO:0004019">
    <property type="term" value="F:adenylosuccinate synthase activity"/>
    <property type="evidence" value="ECO:0007669"/>
    <property type="project" value="UniProtKB-UniRule"/>
</dbReference>
<evidence type="ECO:0000256" key="11">
    <source>
        <dbReference type="RuleBase" id="RU000520"/>
    </source>
</evidence>
<dbReference type="InterPro" id="IPR027417">
    <property type="entry name" value="P-loop_NTPase"/>
</dbReference>
<dbReference type="SMART" id="SM00788">
    <property type="entry name" value="Adenylsucc_synt"/>
    <property type="match status" value="1"/>
</dbReference>
<dbReference type="SUPFAM" id="SSF52540">
    <property type="entry name" value="P-loop containing nucleoside triphosphate hydrolases"/>
    <property type="match status" value="1"/>
</dbReference>
<dbReference type="AlphaFoldDB" id="A0AAY5EJY7"/>
<feature type="binding site" evidence="9">
    <location>
        <begin position="60"/>
        <end position="62"/>
    </location>
    <ligand>
        <name>GTP</name>
        <dbReference type="ChEBI" id="CHEBI:37565"/>
    </ligand>
</feature>
<dbReference type="GO" id="GO:0005525">
    <property type="term" value="F:GTP binding"/>
    <property type="evidence" value="ECO:0007669"/>
    <property type="project" value="UniProtKB-UniRule"/>
</dbReference>
<dbReference type="PROSITE" id="PS00513">
    <property type="entry name" value="ADENYLOSUCCIN_SYN_2"/>
    <property type="match status" value="1"/>
</dbReference>
<feature type="binding site" evidence="9">
    <location>
        <begin position="420"/>
        <end position="422"/>
    </location>
    <ligand>
        <name>GTP</name>
        <dbReference type="ChEBI" id="CHEBI:37565"/>
    </ligand>
</feature>
<evidence type="ECO:0000256" key="2">
    <source>
        <dbReference type="ARBA" id="ARBA00022598"/>
    </source>
</evidence>
<dbReference type="NCBIfam" id="TIGR00184">
    <property type="entry name" value="purA"/>
    <property type="match status" value="1"/>
</dbReference>
<dbReference type="PROSITE" id="PS01266">
    <property type="entry name" value="ADENYLOSUCCIN_SYN_1"/>
    <property type="match status" value="1"/>
</dbReference>
<name>A0AAY5EJY7_ELEEL</name>
<dbReference type="Ensembl" id="ENSEEET00000065526.1">
    <property type="protein sequence ID" value="ENSEEEP00000056657.1"/>
    <property type="gene ID" value="ENSEEEG00000007738.2"/>
</dbReference>
<dbReference type="InterPro" id="IPR018220">
    <property type="entry name" value="Adenylosuccin_syn_GTP-bd"/>
</dbReference>
<feature type="binding site" evidence="9">
    <location>
        <position position="33"/>
    </location>
    <ligand>
        <name>Mg(2+)</name>
        <dbReference type="ChEBI" id="CHEBI:18420"/>
    </ligand>
</feature>
<dbReference type="GO" id="GO:0000287">
    <property type="term" value="F:magnesium ion binding"/>
    <property type="evidence" value="ECO:0007669"/>
    <property type="project" value="UniProtKB-UniRule"/>
</dbReference>
<dbReference type="Gene3D" id="3.90.170.10">
    <property type="entry name" value="Adenylosuccinate Synthetase, subunit A, domain 3"/>
    <property type="match status" value="1"/>
</dbReference>
<feature type="active site" description="Proton acceptor" evidence="9">
    <location>
        <position position="33"/>
    </location>
</feature>
<feature type="binding site" evidence="9">
    <location>
        <begin position="33"/>
        <end position="36"/>
    </location>
    <ligand>
        <name>IMP</name>
        <dbReference type="ChEBI" id="CHEBI:58053"/>
    </ligand>
</feature>
<dbReference type="InterPro" id="IPR042109">
    <property type="entry name" value="Adenylosuccinate_synth_dom1"/>
</dbReference>
<feature type="binding site" evidence="9">
    <location>
        <begin position="338"/>
        <end position="340"/>
    </location>
    <ligand>
        <name>GTP</name>
        <dbReference type="ChEBI" id="CHEBI:37565"/>
    </ligand>
</feature>
<comment type="pathway">
    <text evidence="9 11">Purine metabolism; AMP biosynthesis via de novo pathway; AMP from IMP: step 1/2.</text>
</comment>
<evidence type="ECO:0000256" key="3">
    <source>
        <dbReference type="ARBA" id="ARBA00022723"/>
    </source>
</evidence>
<evidence type="ECO:0000256" key="9">
    <source>
        <dbReference type="HAMAP-Rule" id="MF_03125"/>
    </source>
</evidence>
<evidence type="ECO:0000313" key="13">
    <source>
        <dbReference type="Proteomes" id="UP000314983"/>
    </source>
</evidence>